<feature type="compositionally biased region" description="Basic and acidic residues" evidence="1">
    <location>
        <begin position="11"/>
        <end position="24"/>
    </location>
</feature>
<feature type="region of interest" description="Disordered" evidence="1">
    <location>
        <begin position="1"/>
        <end position="24"/>
    </location>
</feature>
<dbReference type="AlphaFoldDB" id="A0AAV2P4U4"/>
<organism evidence="3 4">
    <name type="scientific">Lasius platythorax</name>
    <dbReference type="NCBI Taxonomy" id="488582"/>
    <lineage>
        <taxon>Eukaryota</taxon>
        <taxon>Metazoa</taxon>
        <taxon>Ecdysozoa</taxon>
        <taxon>Arthropoda</taxon>
        <taxon>Hexapoda</taxon>
        <taxon>Insecta</taxon>
        <taxon>Pterygota</taxon>
        <taxon>Neoptera</taxon>
        <taxon>Endopterygota</taxon>
        <taxon>Hymenoptera</taxon>
        <taxon>Apocrita</taxon>
        <taxon>Aculeata</taxon>
        <taxon>Formicoidea</taxon>
        <taxon>Formicidae</taxon>
        <taxon>Formicinae</taxon>
        <taxon>Lasius</taxon>
        <taxon>Lasius</taxon>
    </lineage>
</organism>
<dbReference type="EMBL" id="OZ034831">
    <property type="protein sequence ID" value="CAL1687732.1"/>
    <property type="molecule type" value="Genomic_DNA"/>
</dbReference>
<evidence type="ECO:0000313" key="4">
    <source>
        <dbReference type="Proteomes" id="UP001497644"/>
    </source>
</evidence>
<keyword evidence="4" id="KW-1185">Reference proteome</keyword>
<proteinExistence type="predicted"/>
<reference evidence="3" key="1">
    <citation type="submission" date="2024-04" db="EMBL/GenBank/DDBJ databases">
        <authorList>
            <consortium name="Molecular Ecology Group"/>
        </authorList>
    </citation>
    <scope>NUCLEOTIDE SEQUENCE</scope>
</reference>
<accession>A0AAV2P4U4</accession>
<name>A0AAV2P4U4_9HYME</name>
<feature type="transmembrane region" description="Helical" evidence="2">
    <location>
        <begin position="392"/>
        <end position="413"/>
    </location>
</feature>
<keyword evidence="2" id="KW-0812">Transmembrane</keyword>
<dbReference type="Proteomes" id="UP001497644">
    <property type="component" value="Chromosome 8"/>
</dbReference>
<evidence type="ECO:0000256" key="2">
    <source>
        <dbReference type="SAM" id="Phobius"/>
    </source>
</evidence>
<sequence>MHSSAGVRAAIPRDSRINSDAEERQRAYAVSPTIEPYGIEWVRSDLGEISKFASGIIGGKSAATTRINARRCYKTSISSGYSSHSPLLSVGSCSYYASTSTRDLASYGGLAVIHESETACVPQSIWPSVAYHQAENIDYEGIYTCRVCGCTCSYPPPSSSPTSSPLRASAREVLLELSRTLNSVIDGDDIAAAPEDILRDISRIVSLEIGPRNDNLYEYVCPSWTFNDDNLSVSPNYIKDVPPRINSANSELHVGPRAFYENNSVRSALLLKNDKITRRENAERESCGTSNGPYVLEYLDGRHVGSGCGLDKDSKRCQNGLTSTESKYSTQLDYSDIGSSSEETIASSNDWNRRLAVRGLEKDFDFTLDVTRAERLSRTIAKAKRKRQWCRALTTLFGLIFFVLSVIVVSLCVTRGRKVFGSI</sequence>
<gene>
    <name evidence="3" type="ORF">LPLAT_LOCUS12955</name>
</gene>
<keyword evidence="2" id="KW-1133">Transmembrane helix</keyword>
<protein>
    <submittedName>
        <fullName evidence="3">Uncharacterized protein</fullName>
    </submittedName>
</protein>
<keyword evidence="2" id="KW-0472">Membrane</keyword>
<evidence type="ECO:0000256" key="1">
    <source>
        <dbReference type="SAM" id="MobiDB-lite"/>
    </source>
</evidence>
<evidence type="ECO:0000313" key="3">
    <source>
        <dbReference type="EMBL" id="CAL1687732.1"/>
    </source>
</evidence>